<dbReference type="GeneID" id="85325055"/>
<accession>A0AA40E185</accession>
<reference evidence="1" key="1">
    <citation type="submission" date="2023-06" db="EMBL/GenBank/DDBJ databases">
        <title>Genome-scale phylogeny and comparative genomics of the fungal order Sordariales.</title>
        <authorList>
            <consortium name="Lawrence Berkeley National Laboratory"/>
            <person name="Hensen N."/>
            <person name="Bonometti L."/>
            <person name="Westerberg I."/>
            <person name="Brannstrom I.O."/>
            <person name="Guillou S."/>
            <person name="Cros-Aarteil S."/>
            <person name="Calhoun S."/>
            <person name="Haridas S."/>
            <person name="Kuo A."/>
            <person name="Mondo S."/>
            <person name="Pangilinan J."/>
            <person name="Riley R."/>
            <person name="LaButti K."/>
            <person name="Andreopoulos B."/>
            <person name="Lipzen A."/>
            <person name="Chen C."/>
            <person name="Yanf M."/>
            <person name="Daum C."/>
            <person name="Ng V."/>
            <person name="Clum A."/>
            <person name="Steindorff A."/>
            <person name="Ohm R."/>
            <person name="Martin F."/>
            <person name="Silar P."/>
            <person name="Natvig D."/>
            <person name="Lalanne C."/>
            <person name="Gautier V."/>
            <person name="Ament-velasquez S.L."/>
            <person name="Kruys A."/>
            <person name="Hutchinson M.I."/>
            <person name="Powell A.J."/>
            <person name="Barry K."/>
            <person name="Miller A.N."/>
            <person name="Grigoriev I.V."/>
            <person name="Debuchy R."/>
            <person name="Gladieux P."/>
            <person name="Thoren M.H."/>
            <person name="Johannesson H."/>
        </authorList>
    </citation>
    <scope>NUCLEOTIDE SEQUENCE</scope>
    <source>
        <strain evidence="1">SMH2392-1A</strain>
    </source>
</reference>
<sequence>TGQKKRYRKFRLRRYSANSQILIITILTDLREALHLGLYIPYIRSHPGGDGGEGDSTGGPWPERAGAGNWPTLVIESGYSEILPELHKDMRWWFQASNHEVKIVQNGVLNPVKRQSITITRDETTNPVSYNVTRGALVLGFRLLFLRDPGPQEGDFVLSIQNLQLYAEKVWAELPRSDTN</sequence>
<name>A0AA40E185_9PEZI</name>
<dbReference type="EMBL" id="JAUIRO010000003">
    <property type="protein sequence ID" value="KAK0723290.1"/>
    <property type="molecule type" value="Genomic_DNA"/>
</dbReference>
<dbReference type="Proteomes" id="UP001172101">
    <property type="component" value="Unassembled WGS sequence"/>
</dbReference>
<dbReference type="AlphaFoldDB" id="A0AA40E185"/>
<evidence type="ECO:0000313" key="1">
    <source>
        <dbReference type="EMBL" id="KAK0723290.1"/>
    </source>
</evidence>
<dbReference type="RefSeq" id="XP_060299214.1">
    <property type="nucleotide sequence ID" value="XM_060441785.1"/>
</dbReference>
<proteinExistence type="predicted"/>
<feature type="non-terminal residue" evidence="1">
    <location>
        <position position="180"/>
    </location>
</feature>
<comment type="caution">
    <text evidence="1">The sequence shown here is derived from an EMBL/GenBank/DDBJ whole genome shotgun (WGS) entry which is preliminary data.</text>
</comment>
<gene>
    <name evidence="1" type="ORF">B0T26DRAFT_705990</name>
</gene>
<organism evidence="1 2">
    <name type="scientific">Lasiosphaeria miniovina</name>
    <dbReference type="NCBI Taxonomy" id="1954250"/>
    <lineage>
        <taxon>Eukaryota</taxon>
        <taxon>Fungi</taxon>
        <taxon>Dikarya</taxon>
        <taxon>Ascomycota</taxon>
        <taxon>Pezizomycotina</taxon>
        <taxon>Sordariomycetes</taxon>
        <taxon>Sordariomycetidae</taxon>
        <taxon>Sordariales</taxon>
        <taxon>Lasiosphaeriaceae</taxon>
        <taxon>Lasiosphaeria</taxon>
    </lineage>
</organism>
<keyword evidence="2" id="KW-1185">Reference proteome</keyword>
<evidence type="ECO:0000313" key="2">
    <source>
        <dbReference type="Proteomes" id="UP001172101"/>
    </source>
</evidence>
<protein>
    <submittedName>
        <fullName evidence="1">Uncharacterized protein</fullName>
    </submittedName>
</protein>